<comment type="caution">
    <text evidence="2">The sequence shown here is derived from an EMBL/GenBank/DDBJ whole genome shotgun (WGS) entry which is preliminary data.</text>
</comment>
<dbReference type="CDD" id="cd10170">
    <property type="entry name" value="ASKHA_NBD_HSP70"/>
    <property type="match status" value="1"/>
</dbReference>
<proteinExistence type="predicted"/>
<evidence type="ECO:0000313" key="2">
    <source>
        <dbReference type="EMBL" id="KAL2060581.1"/>
    </source>
</evidence>
<accession>A0ABR4BSF7</accession>
<evidence type="ECO:0000313" key="3">
    <source>
        <dbReference type="Proteomes" id="UP001595075"/>
    </source>
</evidence>
<dbReference type="Proteomes" id="UP001595075">
    <property type="component" value="Unassembled WGS sequence"/>
</dbReference>
<reference evidence="2 3" key="1">
    <citation type="journal article" date="2024" name="Commun. Biol.">
        <title>Comparative genomic analysis of thermophilic fungi reveals convergent evolutionary adaptations and gene losses.</title>
        <authorList>
            <person name="Steindorff A.S."/>
            <person name="Aguilar-Pontes M.V."/>
            <person name="Robinson A.J."/>
            <person name="Andreopoulos B."/>
            <person name="LaButti K."/>
            <person name="Kuo A."/>
            <person name="Mondo S."/>
            <person name="Riley R."/>
            <person name="Otillar R."/>
            <person name="Haridas S."/>
            <person name="Lipzen A."/>
            <person name="Grimwood J."/>
            <person name="Schmutz J."/>
            <person name="Clum A."/>
            <person name="Reid I.D."/>
            <person name="Moisan M.C."/>
            <person name="Butler G."/>
            <person name="Nguyen T.T.M."/>
            <person name="Dewar K."/>
            <person name="Conant G."/>
            <person name="Drula E."/>
            <person name="Henrissat B."/>
            <person name="Hansel C."/>
            <person name="Singer S."/>
            <person name="Hutchinson M.I."/>
            <person name="de Vries R.P."/>
            <person name="Natvig D.O."/>
            <person name="Powell A.J."/>
            <person name="Tsang A."/>
            <person name="Grigoriev I.V."/>
        </authorList>
    </citation>
    <scope>NUCLEOTIDE SEQUENCE [LARGE SCALE GENOMIC DNA]</scope>
    <source>
        <strain evidence="2 3">CBS 494.80</strain>
    </source>
</reference>
<protein>
    <submittedName>
        <fullName evidence="2">Uncharacterized protein</fullName>
    </submittedName>
</protein>
<dbReference type="SUPFAM" id="SSF53067">
    <property type="entry name" value="Actin-like ATPase domain"/>
    <property type="match status" value="1"/>
</dbReference>
<name>A0ABR4BSF7_9HELO</name>
<feature type="region of interest" description="Disordered" evidence="1">
    <location>
        <begin position="713"/>
        <end position="733"/>
    </location>
</feature>
<gene>
    <name evidence="2" type="ORF">VTL71DRAFT_9222</name>
</gene>
<evidence type="ECO:0000256" key="1">
    <source>
        <dbReference type="SAM" id="MobiDB-lite"/>
    </source>
</evidence>
<dbReference type="PANTHER" id="PTHR14187:SF5">
    <property type="entry name" value="HEAT SHOCK 70 KDA PROTEIN 12A"/>
    <property type="match status" value="1"/>
</dbReference>
<dbReference type="PANTHER" id="PTHR14187">
    <property type="entry name" value="ALPHA KINASE/ELONGATION FACTOR 2 KINASE"/>
    <property type="match status" value="1"/>
</dbReference>
<feature type="region of interest" description="Disordered" evidence="1">
    <location>
        <begin position="838"/>
        <end position="890"/>
    </location>
</feature>
<sequence>MQQTTLIIAVDLGTSATTASHVIVSDSFTAEGKLNRQKGRVSVTNIRDWPGGSHGDATGNVCVPTDLIYSRANGKLLLWGFRAQQYLDDPCPDIPLDEVFVVEHIKLLLLDPINAIADTPASRRYHTLRNTLIATLGKQPEDVFEEFLDEVIAHIIQSANRKYLNGISSFKVELILAFPSGWPDYLHTKVAGTGAKAMAKAIAANKLQNMTFGIENVYTVSETLCGVKEWLLDTIAEATTSIELDQQGTNLNDINEGDCFLPVDIGGGTGCMTPLRLVTKGPLRVDQIGPTQSLAVSGEAVESEFETWLRSQITSDDYPDDIPQLIHQICRQFKEEKKDCGIPTGLGSTTWNIRVPRLQANPDKGFVKGFLKIDRRTIEKCFDPVFDILETSIEQVLREVEGISTIVFLGQFGSSSEYLRQRMAKSHIAELVKLRHSNSGKLNVVRGAISERILSSESFVRKSKTLKSYGTLVTMLYKKGSDGRLLFPNAKKMGAIPFEKAADGLRLTVVEWKISKGTTLENGQTCDLGKEGHLYHTWPYSEKGDIDFQDIIVVSDEVPPAPHSDGKSYTLWTEAHEKDELYLDGKKLQVQQIKFSWYLSMSQKLDAGGNHLGPYALEDLETCMFPEEYRKGKRRAKLRKLDYEFVWNITEMQVKVEVRPLFPNPLGPLTTQLAQEVHFIAHEKSYTGESRSSALKTDIEISQVAVPRSRNIRPRREQVHSTAHPPKPSSPRIMLNLGPRDKPADKVSDSTTIVVAHPSATDSSELGGDCEKESCFPCMLLQTECDRTYQLNATNNTSSCMTCFRYGIDCHKTRPKLDDAQLKTKLLDWQSQVRLGKRKDRGEDNLSEPLLRASPTTVNPVDLTLDRGPVRQNKAPVANMGQFPAEFSAK</sequence>
<organism evidence="2 3">
    <name type="scientific">Oculimacula yallundae</name>
    <dbReference type="NCBI Taxonomy" id="86028"/>
    <lineage>
        <taxon>Eukaryota</taxon>
        <taxon>Fungi</taxon>
        <taxon>Dikarya</taxon>
        <taxon>Ascomycota</taxon>
        <taxon>Pezizomycotina</taxon>
        <taxon>Leotiomycetes</taxon>
        <taxon>Helotiales</taxon>
        <taxon>Ploettnerulaceae</taxon>
        <taxon>Oculimacula</taxon>
    </lineage>
</organism>
<keyword evidence="3" id="KW-1185">Reference proteome</keyword>
<dbReference type="EMBL" id="JAZHXI010000021">
    <property type="protein sequence ID" value="KAL2060581.1"/>
    <property type="molecule type" value="Genomic_DNA"/>
</dbReference>
<dbReference type="InterPro" id="IPR043129">
    <property type="entry name" value="ATPase_NBD"/>
</dbReference>